<organism evidence="2 3">
    <name type="scientific">Seriola lalandi dorsalis</name>
    <dbReference type="NCBI Taxonomy" id="1841481"/>
    <lineage>
        <taxon>Eukaryota</taxon>
        <taxon>Metazoa</taxon>
        <taxon>Chordata</taxon>
        <taxon>Craniata</taxon>
        <taxon>Vertebrata</taxon>
        <taxon>Euteleostomi</taxon>
        <taxon>Actinopterygii</taxon>
        <taxon>Neopterygii</taxon>
        <taxon>Teleostei</taxon>
        <taxon>Neoteleostei</taxon>
        <taxon>Acanthomorphata</taxon>
        <taxon>Carangaria</taxon>
        <taxon>Carangiformes</taxon>
        <taxon>Carangidae</taxon>
        <taxon>Seriola</taxon>
    </lineage>
</organism>
<accession>A0A3B4XIM1</accession>
<keyword evidence="3" id="KW-1185">Reference proteome</keyword>
<dbReference type="SUPFAM" id="SSF48726">
    <property type="entry name" value="Immunoglobulin"/>
    <property type="match status" value="1"/>
</dbReference>
<dbReference type="Pfam" id="PF07654">
    <property type="entry name" value="C1-set"/>
    <property type="match status" value="1"/>
</dbReference>
<reference evidence="2" key="2">
    <citation type="submission" date="2025-09" db="UniProtKB">
        <authorList>
            <consortium name="Ensembl"/>
        </authorList>
    </citation>
    <scope>IDENTIFICATION</scope>
</reference>
<dbReference type="Proteomes" id="UP000261360">
    <property type="component" value="Unplaced"/>
</dbReference>
<protein>
    <recommendedName>
        <fullName evidence="1">Immunoglobulin C1-set domain-containing protein</fullName>
    </recommendedName>
</protein>
<dbReference type="GeneTree" id="ENSGT00940000178126"/>
<dbReference type="Ensembl" id="ENSSLDT00000012329.1">
    <property type="protein sequence ID" value="ENSSLDP00000011893.1"/>
    <property type="gene ID" value="ENSSLDG00000009472.1"/>
</dbReference>
<proteinExistence type="predicted"/>
<reference evidence="2" key="1">
    <citation type="submission" date="2025-08" db="UniProtKB">
        <authorList>
            <consortium name="Ensembl"/>
        </authorList>
    </citation>
    <scope>IDENTIFICATION</scope>
</reference>
<dbReference type="Gene3D" id="2.60.40.10">
    <property type="entry name" value="Immunoglobulins"/>
    <property type="match status" value="1"/>
</dbReference>
<evidence type="ECO:0000313" key="3">
    <source>
        <dbReference type="Proteomes" id="UP000261360"/>
    </source>
</evidence>
<dbReference type="InterPro" id="IPR013783">
    <property type="entry name" value="Ig-like_fold"/>
</dbReference>
<evidence type="ECO:0000259" key="1">
    <source>
        <dbReference type="Pfam" id="PF07654"/>
    </source>
</evidence>
<name>A0A3B4XIM1_SERLL</name>
<dbReference type="InterPro" id="IPR036179">
    <property type="entry name" value="Ig-like_dom_sf"/>
</dbReference>
<dbReference type="AlphaFoldDB" id="A0A3B4XIM1"/>
<feature type="domain" description="Immunoglobulin C1-set" evidence="1">
    <location>
        <begin position="44"/>
        <end position="75"/>
    </location>
</feature>
<sequence length="95" mass="10594">MSYSALISLLLSLLISLLISLLLSLLLFDSSLNRPTSLWCESGASPVRLICTLSGFSPDKLNMEWQQENKSLHTVPIQRKLQSVEGVEKTFSLSR</sequence>
<dbReference type="InterPro" id="IPR003597">
    <property type="entry name" value="Ig_C1-set"/>
</dbReference>
<evidence type="ECO:0000313" key="2">
    <source>
        <dbReference type="Ensembl" id="ENSSLDP00000011893.1"/>
    </source>
</evidence>